<proteinExistence type="predicted"/>
<gene>
    <name evidence="1" type="ORF">OFAG_01149</name>
</gene>
<accession>C3X460</accession>
<sequence length="130" mass="13983">MMSERLDNRAAVFPESPDDRALRAGLCAAYLQALRELAVVHSDEVSQTVRFVASHALADEKGRAAGKPVVVDVPLGSLVAFPAVPAGNGNTPVKKRKRVVNEKGYAGKTGLSRWRTVPRFAGCDLQPDLM</sequence>
<keyword evidence="2" id="KW-1185">Reference proteome</keyword>
<dbReference type="HOGENOM" id="CLU_1935939_0_0_4"/>
<comment type="caution">
    <text evidence="1">The sequence shown here is derived from an EMBL/GenBank/DDBJ whole genome shotgun (WGS) entry which is preliminary data.</text>
</comment>
<dbReference type="AlphaFoldDB" id="C3X460"/>
<name>C3X460_9BURK</name>
<protein>
    <submittedName>
        <fullName evidence="1">Uncharacterized protein</fullName>
    </submittedName>
</protein>
<dbReference type="Proteomes" id="UP000003973">
    <property type="component" value="Unassembled WGS sequence"/>
</dbReference>
<dbReference type="EMBL" id="ACDP02000008">
    <property type="protein sequence ID" value="EEO27996.1"/>
    <property type="molecule type" value="Genomic_DNA"/>
</dbReference>
<organism evidence="1 2">
    <name type="scientific">Oxalobacter paraformigenes</name>
    <dbReference type="NCBI Taxonomy" id="556268"/>
    <lineage>
        <taxon>Bacteria</taxon>
        <taxon>Pseudomonadati</taxon>
        <taxon>Pseudomonadota</taxon>
        <taxon>Betaproteobacteria</taxon>
        <taxon>Burkholderiales</taxon>
        <taxon>Oxalobacteraceae</taxon>
        <taxon>Oxalobacter</taxon>
    </lineage>
</organism>
<evidence type="ECO:0000313" key="1">
    <source>
        <dbReference type="EMBL" id="EEO27996.1"/>
    </source>
</evidence>
<reference evidence="1" key="1">
    <citation type="submission" date="2011-10" db="EMBL/GenBank/DDBJ databases">
        <title>The Genome Sequence of Oxalobacter formigenes HOxBLS.</title>
        <authorList>
            <consortium name="The Broad Institute Genome Sequencing Platform"/>
            <person name="Earl A."/>
            <person name="Ward D."/>
            <person name="Feldgarden M."/>
            <person name="Gevers D."/>
            <person name="Allison M.J."/>
            <person name="Humphrey S."/>
            <person name="Young S.K."/>
            <person name="Zeng Q."/>
            <person name="Gargeya S."/>
            <person name="Fitzgerald M."/>
            <person name="Haas B."/>
            <person name="Abouelleil A."/>
            <person name="Alvarado L."/>
            <person name="Arachchi H.M."/>
            <person name="Berlin A."/>
            <person name="Brown A."/>
            <person name="Chapman S.B."/>
            <person name="Chen Z."/>
            <person name="Dunbar C."/>
            <person name="Freedman E."/>
            <person name="Gearin G."/>
            <person name="Goldberg J."/>
            <person name="Griggs A."/>
            <person name="Gujja S."/>
            <person name="Heiman D."/>
            <person name="Howarth C."/>
            <person name="Larson L."/>
            <person name="Lui A."/>
            <person name="MacDonald P.J.P."/>
            <person name="Montmayeur A."/>
            <person name="Murphy C."/>
            <person name="Neiman D."/>
            <person name="Pearson M."/>
            <person name="Priest M."/>
            <person name="Roberts A."/>
            <person name="Saif S."/>
            <person name="Shea T."/>
            <person name="Shenoy N."/>
            <person name="Sisk P."/>
            <person name="Stolte C."/>
            <person name="Sykes S."/>
            <person name="Wortman J."/>
            <person name="Nusbaum C."/>
            <person name="Birren B."/>
        </authorList>
    </citation>
    <scope>NUCLEOTIDE SEQUENCE [LARGE SCALE GENOMIC DNA]</scope>
    <source>
        <strain evidence="1">HOxBLS</strain>
    </source>
</reference>
<dbReference type="RefSeq" id="WP_005877394.1">
    <property type="nucleotide sequence ID" value="NZ_KI392031.1"/>
</dbReference>
<evidence type="ECO:0000313" key="2">
    <source>
        <dbReference type="Proteomes" id="UP000003973"/>
    </source>
</evidence>